<evidence type="ECO:0000313" key="3">
    <source>
        <dbReference type="Proteomes" id="UP001596111"/>
    </source>
</evidence>
<comment type="caution">
    <text evidence="2">The sequence shown here is derived from an EMBL/GenBank/DDBJ whole genome shotgun (WGS) entry which is preliminary data.</text>
</comment>
<feature type="signal peptide" evidence="1">
    <location>
        <begin position="1"/>
        <end position="19"/>
    </location>
</feature>
<evidence type="ECO:0000256" key="1">
    <source>
        <dbReference type="SAM" id="SignalP"/>
    </source>
</evidence>
<feature type="chain" id="PRO_5047382457" evidence="1">
    <location>
        <begin position="20"/>
        <end position="256"/>
    </location>
</feature>
<keyword evidence="1" id="KW-0732">Signal</keyword>
<reference evidence="3" key="1">
    <citation type="journal article" date="2019" name="Int. J. Syst. Evol. Microbiol.">
        <title>The Global Catalogue of Microorganisms (GCM) 10K type strain sequencing project: providing services to taxonomists for standard genome sequencing and annotation.</title>
        <authorList>
            <consortium name="The Broad Institute Genomics Platform"/>
            <consortium name="The Broad Institute Genome Sequencing Center for Infectious Disease"/>
            <person name="Wu L."/>
            <person name="Ma J."/>
        </authorList>
    </citation>
    <scope>NUCLEOTIDE SEQUENCE [LARGE SCALE GENOMIC DNA]</scope>
    <source>
        <strain evidence="3">CGMCC 1.13587</strain>
    </source>
</reference>
<protein>
    <submittedName>
        <fullName evidence="2">Uncharacterized protein</fullName>
    </submittedName>
</protein>
<dbReference type="RefSeq" id="WP_377326626.1">
    <property type="nucleotide sequence ID" value="NZ_JBHSNG010000009.1"/>
</dbReference>
<keyword evidence="3" id="KW-1185">Reference proteome</keyword>
<evidence type="ECO:0000313" key="2">
    <source>
        <dbReference type="EMBL" id="MFC5581445.1"/>
    </source>
</evidence>
<proteinExistence type="predicted"/>
<organism evidence="2 3">
    <name type="scientific">Rhodanobacter terrae</name>
    <dbReference type="NCBI Taxonomy" id="418647"/>
    <lineage>
        <taxon>Bacteria</taxon>
        <taxon>Pseudomonadati</taxon>
        <taxon>Pseudomonadota</taxon>
        <taxon>Gammaproteobacteria</taxon>
        <taxon>Lysobacterales</taxon>
        <taxon>Rhodanobacteraceae</taxon>
        <taxon>Rhodanobacter</taxon>
    </lineage>
</organism>
<accession>A0ABW0SXK5</accession>
<name>A0ABW0SXK5_9GAMM</name>
<sequence>MKSPIVALLMVFAATSAQALGAESAAAYLTPAFRDGALYADVFSRAIAFDAAGFDGSVRRVSGSAIYHSITGAAAHPRLRIDYHYDGRPPGDGIVEFRDDGATSCFDGKCTPNTDASGLAWNPRLWGRPPGTLRVGQSWIADIAAPWELGTPGRQTVTVIALDPVSHSVTLKREGDGDGAYLDDPLETILVRDGHSYSVTVQPGRSHWYGYTTFRAGVVVSDELMVERPVILVSGQLGRIAARQREYILLDAMPPA</sequence>
<gene>
    <name evidence="2" type="ORF">ACFPPB_10020</name>
</gene>
<dbReference type="Proteomes" id="UP001596111">
    <property type="component" value="Unassembled WGS sequence"/>
</dbReference>
<dbReference type="EMBL" id="JBHSNG010000009">
    <property type="protein sequence ID" value="MFC5581445.1"/>
    <property type="molecule type" value="Genomic_DNA"/>
</dbReference>